<accession>A0A6L2MX33</accession>
<evidence type="ECO:0000313" key="1">
    <source>
        <dbReference type="EMBL" id="GEU78556.1"/>
    </source>
</evidence>
<reference evidence="1" key="1">
    <citation type="journal article" date="2019" name="Sci. Rep.">
        <title>Draft genome of Tanacetum cinerariifolium, the natural source of mosquito coil.</title>
        <authorList>
            <person name="Yamashiro T."/>
            <person name="Shiraishi A."/>
            <person name="Satake H."/>
            <person name="Nakayama K."/>
        </authorList>
    </citation>
    <scope>NUCLEOTIDE SEQUENCE</scope>
</reference>
<proteinExistence type="predicted"/>
<name>A0A6L2MX33_TANCI</name>
<comment type="caution">
    <text evidence="1">The sequence shown here is derived from an EMBL/GenBank/DDBJ whole genome shotgun (WGS) entry which is preliminary data.</text>
</comment>
<gene>
    <name evidence="1" type="ORF">Tci_050534</name>
</gene>
<organism evidence="1">
    <name type="scientific">Tanacetum cinerariifolium</name>
    <name type="common">Dalmatian daisy</name>
    <name type="synonym">Chrysanthemum cinerariifolium</name>
    <dbReference type="NCBI Taxonomy" id="118510"/>
    <lineage>
        <taxon>Eukaryota</taxon>
        <taxon>Viridiplantae</taxon>
        <taxon>Streptophyta</taxon>
        <taxon>Embryophyta</taxon>
        <taxon>Tracheophyta</taxon>
        <taxon>Spermatophyta</taxon>
        <taxon>Magnoliopsida</taxon>
        <taxon>eudicotyledons</taxon>
        <taxon>Gunneridae</taxon>
        <taxon>Pentapetalae</taxon>
        <taxon>asterids</taxon>
        <taxon>campanulids</taxon>
        <taxon>Asterales</taxon>
        <taxon>Asteraceae</taxon>
        <taxon>Asteroideae</taxon>
        <taxon>Anthemideae</taxon>
        <taxon>Anthemidinae</taxon>
        <taxon>Tanacetum</taxon>
    </lineage>
</organism>
<dbReference type="AlphaFoldDB" id="A0A6L2MX33"/>
<protein>
    <submittedName>
        <fullName evidence="1">Uncharacterized protein</fullName>
    </submittedName>
</protein>
<sequence length="193" mass="22498">MTKDKNFDPGGDIDEIDAFLDIDISTDIKDGYYDSEGDVNYLESLLSDDTTPNPPPEVFLDRDPRSLRNINDLKIMVKVFDPGIHEKKISLTYVSLYFEDHHYLFFTYVIRIFLPYFTYPVDSPFLLSSRSEDTVFDHGIFTFHFLKPVASHRSGTFMCFNVFPNILNESPMENFSSTRFNPNIMMIWGLPRF</sequence>
<dbReference type="EMBL" id="BKCJ010007698">
    <property type="protein sequence ID" value="GEU78556.1"/>
    <property type="molecule type" value="Genomic_DNA"/>
</dbReference>